<accession>A0ABR2RIB3</accession>
<sequence>MANTQPESANANHVSDNSTSQPHNLPPDVPFTVDDSTALGLTSTAYSSTSTFAYCSNIWSISYGSFLSHSGSFSSGICNSFSSYSSSSSSSCFYY</sequence>
<feature type="region of interest" description="Disordered" evidence="1">
    <location>
        <begin position="1"/>
        <end position="31"/>
    </location>
</feature>
<gene>
    <name evidence="2" type="ORF">V6N11_040593</name>
</gene>
<proteinExistence type="predicted"/>
<feature type="compositionally biased region" description="Polar residues" evidence="1">
    <location>
        <begin position="1"/>
        <end position="23"/>
    </location>
</feature>
<protein>
    <submittedName>
        <fullName evidence="2">Uncharacterized protein</fullName>
    </submittedName>
</protein>
<keyword evidence="3" id="KW-1185">Reference proteome</keyword>
<organism evidence="2 3">
    <name type="scientific">Hibiscus sabdariffa</name>
    <name type="common">roselle</name>
    <dbReference type="NCBI Taxonomy" id="183260"/>
    <lineage>
        <taxon>Eukaryota</taxon>
        <taxon>Viridiplantae</taxon>
        <taxon>Streptophyta</taxon>
        <taxon>Embryophyta</taxon>
        <taxon>Tracheophyta</taxon>
        <taxon>Spermatophyta</taxon>
        <taxon>Magnoliopsida</taxon>
        <taxon>eudicotyledons</taxon>
        <taxon>Gunneridae</taxon>
        <taxon>Pentapetalae</taxon>
        <taxon>rosids</taxon>
        <taxon>malvids</taxon>
        <taxon>Malvales</taxon>
        <taxon>Malvaceae</taxon>
        <taxon>Malvoideae</taxon>
        <taxon>Hibiscus</taxon>
    </lineage>
</organism>
<evidence type="ECO:0000256" key="1">
    <source>
        <dbReference type="SAM" id="MobiDB-lite"/>
    </source>
</evidence>
<evidence type="ECO:0000313" key="2">
    <source>
        <dbReference type="EMBL" id="KAK9012548.1"/>
    </source>
</evidence>
<comment type="caution">
    <text evidence="2">The sequence shown here is derived from an EMBL/GenBank/DDBJ whole genome shotgun (WGS) entry which is preliminary data.</text>
</comment>
<evidence type="ECO:0000313" key="3">
    <source>
        <dbReference type="Proteomes" id="UP001396334"/>
    </source>
</evidence>
<name>A0ABR2RIB3_9ROSI</name>
<reference evidence="2 3" key="1">
    <citation type="journal article" date="2024" name="G3 (Bethesda)">
        <title>Genome assembly of Hibiscus sabdariffa L. provides insights into metabolisms of medicinal natural products.</title>
        <authorList>
            <person name="Kim T."/>
        </authorList>
    </citation>
    <scope>NUCLEOTIDE SEQUENCE [LARGE SCALE GENOMIC DNA]</scope>
    <source>
        <strain evidence="2">TK-2024</strain>
        <tissue evidence="2">Old leaves</tissue>
    </source>
</reference>
<dbReference type="Proteomes" id="UP001396334">
    <property type="component" value="Unassembled WGS sequence"/>
</dbReference>
<dbReference type="EMBL" id="JBBPBN010000022">
    <property type="protein sequence ID" value="KAK9012548.1"/>
    <property type="molecule type" value="Genomic_DNA"/>
</dbReference>